<dbReference type="EMBL" id="KV427617">
    <property type="protein sequence ID" value="KZT07950.1"/>
    <property type="molecule type" value="Genomic_DNA"/>
</dbReference>
<dbReference type="RefSeq" id="XP_040765690.1">
    <property type="nucleotide sequence ID" value="XM_040910671.1"/>
</dbReference>
<protein>
    <recommendedName>
        <fullName evidence="4">MULE transposase domain-containing protein</fullName>
    </recommendedName>
</protein>
<evidence type="ECO:0008006" key="4">
    <source>
        <dbReference type="Google" id="ProtNLM"/>
    </source>
</evidence>
<dbReference type="STRING" id="1314785.A0A165EXZ1"/>
<dbReference type="GeneID" id="63827700"/>
<gene>
    <name evidence="2" type="ORF">LAESUDRAFT_736182</name>
</gene>
<organism evidence="2 3">
    <name type="scientific">Laetiporus sulphureus 93-53</name>
    <dbReference type="NCBI Taxonomy" id="1314785"/>
    <lineage>
        <taxon>Eukaryota</taxon>
        <taxon>Fungi</taxon>
        <taxon>Dikarya</taxon>
        <taxon>Basidiomycota</taxon>
        <taxon>Agaricomycotina</taxon>
        <taxon>Agaricomycetes</taxon>
        <taxon>Polyporales</taxon>
        <taxon>Laetiporus</taxon>
    </lineage>
</organism>
<evidence type="ECO:0000313" key="3">
    <source>
        <dbReference type="Proteomes" id="UP000076871"/>
    </source>
</evidence>
<dbReference type="OrthoDB" id="3262412at2759"/>
<feature type="region of interest" description="Disordered" evidence="1">
    <location>
        <begin position="425"/>
        <end position="448"/>
    </location>
</feature>
<evidence type="ECO:0000256" key="1">
    <source>
        <dbReference type="SAM" id="MobiDB-lite"/>
    </source>
</evidence>
<keyword evidence="3" id="KW-1185">Reference proteome</keyword>
<evidence type="ECO:0000313" key="2">
    <source>
        <dbReference type="EMBL" id="KZT07950.1"/>
    </source>
</evidence>
<dbReference type="Proteomes" id="UP000076871">
    <property type="component" value="Unassembled WGS sequence"/>
</dbReference>
<feature type="compositionally biased region" description="Polar residues" evidence="1">
    <location>
        <begin position="55"/>
        <end position="64"/>
    </location>
</feature>
<feature type="region of interest" description="Disordered" evidence="1">
    <location>
        <begin position="22"/>
        <end position="91"/>
    </location>
</feature>
<accession>A0A165EXZ1</accession>
<name>A0A165EXZ1_9APHY</name>
<dbReference type="AlphaFoldDB" id="A0A165EXZ1"/>
<reference evidence="2 3" key="1">
    <citation type="journal article" date="2016" name="Mol. Biol. Evol.">
        <title>Comparative Genomics of Early-Diverging Mushroom-Forming Fungi Provides Insights into the Origins of Lignocellulose Decay Capabilities.</title>
        <authorList>
            <person name="Nagy L.G."/>
            <person name="Riley R."/>
            <person name="Tritt A."/>
            <person name="Adam C."/>
            <person name="Daum C."/>
            <person name="Floudas D."/>
            <person name="Sun H."/>
            <person name="Yadav J.S."/>
            <person name="Pangilinan J."/>
            <person name="Larsson K.H."/>
            <person name="Matsuura K."/>
            <person name="Barry K."/>
            <person name="Labutti K."/>
            <person name="Kuo R."/>
            <person name="Ohm R.A."/>
            <person name="Bhattacharya S.S."/>
            <person name="Shirouzu T."/>
            <person name="Yoshinaga Y."/>
            <person name="Martin F.M."/>
            <person name="Grigoriev I.V."/>
            <person name="Hibbett D.S."/>
        </authorList>
    </citation>
    <scope>NUCLEOTIDE SEQUENCE [LARGE SCALE GENOMIC DNA]</scope>
    <source>
        <strain evidence="2 3">93-53</strain>
    </source>
</reference>
<dbReference type="InParanoid" id="A0A165EXZ1"/>
<sequence length="814" mass="94425">MDLLDTLPKVCSHSSCKNLLPPDFDKKTCEKCRERDRKARAEQRKRKREREGVDPSSQATSGQSYAGKKPHTTSHKSEGPQSVSEGHGGMKKEIPVGVMEGAESDKNKCSSDEESDAAMRVSFDASYTIPIDPVVSNRERIQMTTHEIWRATGYRFTVKDHPRIKNGHKTRLWCSQDRQRKQKAWPTDNKCQQIRIRLEHHYRHKPYYDVSLPAEAIQIIRDNLEWATLSNLIQQVQGKFGHISAAQVHNAWTEMSQGYWKRDNLQIPSAGLLLEEYKNDVDVLAVAPAEDIEQLCWGMKHVAGPLKDMVVEIGIDATWFPLSYCLLSTANAIDIGKRTKALEAWARAIRDTYGIRPEFVHVDKDMSEIGMVRKVWTTKIQLCWWHLRKAVRERLSKTKLSTTPYHPAHTCAEFPFIDITFAPLDQPDHSENEDGIPEQSVQPPASETGCDDPVALHITIPGRTHPQVTRRMVENSTSGQLPHVFKLPSTEKLHIVIPARHQQDNTDENNQHDLPSPAHEPAADNPQRCFCPLEHRTCIVDMMEGHLCAHPLIPGYCAPSASAIRTWAVKQMYHYCVEHDLRELWAYLWENWYRPGRWDLWARSAYHLIPRLKTTMLVESHWRRLKKDFLHQFHKPRIDLLIYILVRKLAPTYYRKLDLMLNNVGRYRGLPTWRKAFKTIWKQLTNKTIDGDRELHNYRPDARKWPTFFLEVTRNRTTPFWAHPSLIPLDQLLQSDLEDFADGLEYQIQFQDQRMLQTLERDGAGFLRLAENCLSRERRLNSTREGSAPPNTWERSTSNAMYYRSRPRAQDRDT</sequence>
<proteinExistence type="predicted"/>
<feature type="region of interest" description="Disordered" evidence="1">
    <location>
        <begin position="779"/>
        <end position="814"/>
    </location>
</feature>
<feature type="compositionally biased region" description="Basic and acidic residues" evidence="1">
    <location>
        <begin position="23"/>
        <end position="42"/>
    </location>
</feature>
<feature type="compositionally biased region" description="Polar residues" evidence="1">
    <location>
        <begin position="783"/>
        <end position="800"/>
    </location>
</feature>